<dbReference type="EMBL" id="CANI01000028">
    <property type="protein sequence ID" value="CCM77134.1"/>
    <property type="molecule type" value="Genomic_DNA"/>
</dbReference>
<dbReference type="Gene3D" id="1.10.530.10">
    <property type="match status" value="1"/>
</dbReference>
<dbReference type="eggNOG" id="COG3179">
    <property type="taxonomic scope" value="Bacteria"/>
</dbReference>
<proteinExistence type="predicted"/>
<gene>
    <name evidence="1" type="ORF">BN77_4185</name>
</gene>
<sequence length="218" mass="23892">MDRKHFFDAVRETIFDGSLKQYQVEGMEALLDACSELQVADQRHVAYVLATPMIETGGSFVPIVENLNYSANALKAKFGGRISSTDADRYGRTSQHAANQPEIANRIYGGDWGRTHLGNTASTDGWTFRGRGLCQITGRANYAKFGVVSDPDRAATLPTAATIMVRGMRDGLFTSKKLSDYLNDAGTDYVNARRIINGLDRAEEIAGYAKKFEAALHA</sequence>
<reference evidence="1 2" key="1">
    <citation type="journal article" date="2013" name="Genome Announc.">
        <title>Draft Genome Sequence of Rhizobium mesoamericanum STM3625, a Nitrogen-Fixing Symbiont of Mimosa pudica Isolated in French Guiana (South America).</title>
        <authorList>
            <person name="Moulin L."/>
            <person name="Mornico D."/>
            <person name="Melkonian R."/>
            <person name="Klonowska A."/>
        </authorList>
    </citation>
    <scope>NUCLEOTIDE SEQUENCE [LARGE SCALE GENOMIC DNA]</scope>
    <source>
        <strain evidence="1 2">STM3625</strain>
    </source>
</reference>
<accession>K0Q3A8</accession>
<dbReference type="RefSeq" id="WP_007535071.1">
    <property type="nucleotide sequence ID" value="NZ_HF536772.1"/>
</dbReference>
<dbReference type="STRING" id="1211777.BN77_4185"/>
<evidence type="ECO:0000313" key="1">
    <source>
        <dbReference type="EMBL" id="CCM77134.1"/>
    </source>
</evidence>
<dbReference type="Proteomes" id="UP000009319">
    <property type="component" value="Unassembled WGS sequence"/>
</dbReference>
<dbReference type="InterPro" id="IPR023346">
    <property type="entry name" value="Lysozyme-like_dom_sf"/>
</dbReference>
<dbReference type="AlphaFoldDB" id="K0Q3A8"/>
<organism evidence="1 2">
    <name type="scientific">Rhizobium mesoamericanum STM3625</name>
    <dbReference type="NCBI Taxonomy" id="1211777"/>
    <lineage>
        <taxon>Bacteria</taxon>
        <taxon>Pseudomonadati</taxon>
        <taxon>Pseudomonadota</taxon>
        <taxon>Alphaproteobacteria</taxon>
        <taxon>Hyphomicrobiales</taxon>
        <taxon>Rhizobiaceae</taxon>
        <taxon>Rhizobium/Agrobacterium group</taxon>
        <taxon>Rhizobium</taxon>
    </lineage>
</organism>
<dbReference type="SUPFAM" id="SSF53955">
    <property type="entry name" value="Lysozyme-like"/>
    <property type="match status" value="1"/>
</dbReference>
<evidence type="ECO:0008006" key="3">
    <source>
        <dbReference type="Google" id="ProtNLM"/>
    </source>
</evidence>
<evidence type="ECO:0000313" key="2">
    <source>
        <dbReference type="Proteomes" id="UP000009319"/>
    </source>
</evidence>
<name>K0Q3A8_9HYPH</name>
<dbReference type="HOGENOM" id="CLU_077648_0_1_5"/>
<keyword evidence="2" id="KW-1185">Reference proteome</keyword>
<protein>
    <recommendedName>
        <fullName evidence="3">Chitinase</fullName>
    </recommendedName>
</protein>
<comment type="caution">
    <text evidence="1">The sequence shown here is derived from an EMBL/GenBank/DDBJ whole genome shotgun (WGS) entry which is preliminary data.</text>
</comment>